<dbReference type="KEGG" id="tmr:Tmar_1745"/>
<keyword evidence="3" id="KW-1185">Reference proteome</keyword>
<name>E6SHW9_THEM7</name>
<dbReference type="Proteomes" id="UP000008915">
    <property type="component" value="Chromosome"/>
</dbReference>
<sequence length="124" mass="13863">MGERLDAFHRFRTEMNEKILAHDNLVVRRFFNLDGQAYKPGALSSKVKEMLGLVASLVLRCDDCVTYHMIQCHNEGVTRDEFFEIFGVALIVGGSITIPHVRRAVAVLEELEAEAAASRAKDDA</sequence>
<proteinExistence type="predicted"/>
<dbReference type="AlphaFoldDB" id="E6SHW9"/>
<gene>
    <name evidence="2" type="ordered locus">Tmar_1745</name>
</gene>
<dbReference type="EMBL" id="CP002344">
    <property type="protein sequence ID" value="ADU51849.1"/>
    <property type="molecule type" value="Genomic_DNA"/>
</dbReference>
<evidence type="ECO:0000313" key="3">
    <source>
        <dbReference type="Proteomes" id="UP000008915"/>
    </source>
</evidence>
<dbReference type="eggNOG" id="COG0599">
    <property type="taxonomic scope" value="Bacteria"/>
</dbReference>
<evidence type="ECO:0000259" key="1">
    <source>
        <dbReference type="Pfam" id="PF02627"/>
    </source>
</evidence>
<dbReference type="RefSeq" id="WP_013496150.1">
    <property type="nucleotide sequence ID" value="NC_014831.1"/>
</dbReference>
<accession>E6SHW9</accession>
<reference evidence="2 3" key="1">
    <citation type="journal article" date="2010" name="Stand. Genomic Sci.">
        <title>Complete genome sequence of Thermaerobacter marianensis type strain (7p75a).</title>
        <authorList>
            <person name="Han C."/>
            <person name="Gu W."/>
            <person name="Zhang X."/>
            <person name="Lapidus A."/>
            <person name="Nolan M."/>
            <person name="Copeland A."/>
            <person name="Lucas S."/>
            <person name="Del Rio T.G."/>
            <person name="Tice H."/>
            <person name="Cheng J.F."/>
            <person name="Tapia R."/>
            <person name="Goodwin L."/>
            <person name="Pitluck S."/>
            <person name="Pagani I."/>
            <person name="Ivanova N."/>
            <person name="Mavromatis K."/>
            <person name="Mikhailova N."/>
            <person name="Pati A."/>
            <person name="Chen A."/>
            <person name="Palaniappan K."/>
            <person name="Land M."/>
            <person name="Hauser L."/>
            <person name="Chang Y.J."/>
            <person name="Jeffries C.D."/>
            <person name="Schneider S."/>
            <person name="Rohde M."/>
            <person name="Goker M."/>
            <person name="Pukall R."/>
            <person name="Woyke T."/>
            <person name="Bristow J."/>
            <person name="Eisen J.A."/>
            <person name="Markowitz V."/>
            <person name="Hugenholtz P."/>
            <person name="Kyrpides N.C."/>
            <person name="Klenk H.P."/>
            <person name="Detter J.C."/>
        </authorList>
    </citation>
    <scope>NUCLEOTIDE SEQUENCE [LARGE SCALE GENOMIC DNA]</scope>
    <source>
        <strain evidence="3">ATCC 700841 / DSM 12885 / JCM 10246 / 7p75a</strain>
    </source>
</reference>
<dbReference type="InterPro" id="IPR003779">
    <property type="entry name" value="CMD-like"/>
</dbReference>
<dbReference type="NCBIfam" id="TIGR00778">
    <property type="entry name" value="ahpD_dom"/>
    <property type="match status" value="1"/>
</dbReference>
<dbReference type="OrthoDB" id="9806086at2"/>
<feature type="domain" description="Carboxymuconolactone decarboxylase-like" evidence="1">
    <location>
        <begin position="26"/>
        <end position="105"/>
    </location>
</feature>
<dbReference type="PANTHER" id="PTHR33930">
    <property type="entry name" value="ALKYL HYDROPEROXIDE REDUCTASE AHPD"/>
    <property type="match status" value="1"/>
</dbReference>
<dbReference type="HOGENOM" id="CLU_137228_2_3_9"/>
<dbReference type="SUPFAM" id="SSF69118">
    <property type="entry name" value="AhpD-like"/>
    <property type="match status" value="1"/>
</dbReference>
<dbReference type="Pfam" id="PF02627">
    <property type="entry name" value="CMD"/>
    <property type="match status" value="1"/>
</dbReference>
<reference evidence="3" key="2">
    <citation type="journal article" date="2010" name="Stand. Genomic Sci.">
        <title>Complete genome sequence of Thermaerobacter marianensis type strain (7p75aT).</title>
        <authorList>
            <person name="Han C."/>
            <person name="Gu W."/>
            <person name="Zhang X."/>
            <person name="Lapidus A."/>
            <person name="Nolan M."/>
            <person name="Copeland A."/>
            <person name="Lucas S."/>
            <person name="Glavina Del Rio T."/>
            <person name="Tice H."/>
            <person name="Cheng J."/>
            <person name="Tapia R."/>
            <person name="Goodwin L."/>
            <person name="Pitluck S."/>
            <person name="Pagani I."/>
            <person name="Ivanova N."/>
            <person name="Mavromatis K."/>
            <person name="Mikhailova N."/>
            <person name="Pati A."/>
            <person name="Chen A."/>
            <person name="Palaniappan K."/>
            <person name="Land M."/>
            <person name="Hauser L."/>
            <person name="Chang Y."/>
            <person name="Jeffries C."/>
            <person name="Schneider S."/>
            <person name="Rohde M."/>
            <person name="Goker M."/>
            <person name="Pukall R."/>
            <person name="Woyke T."/>
            <person name="Bristow J."/>
            <person name="Eisen J."/>
            <person name="Markowitz V."/>
            <person name="Hugenholtz P."/>
            <person name="Kyrpides N."/>
            <person name="Klenk H."/>
            <person name="Detter J."/>
        </authorList>
    </citation>
    <scope>NUCLEOTIDE SEQUENCE [LARGE SCALE GENOMIC DNA]</scope>
    <source>
        <strain evidence="3">ATCC 700841 / DSM 12885 / JCM 10246 / 7p75a</strain>
    </source>
</reference>
<dbReference type="InterPro" id="IPR029032">
    <property type="entry name" value="AhpD-like"/>
</dbReference>
<dbReference type="GO" id="GO:0051920">
    <property type="term" value="F:peroxiredoxin activity"/>
    <property type="evidence" value="ECO:0007669"/>
    <property type="project" value="InterPro"/>
</dbReference>
<dbReference type="STRING" id="644966.Tmar_1745"/>
<dbReference type="Gene3D" id="1.20.1290.10">
    <property type="entry name" value="AhpD-like"/>
    <property type="match status" value="1"/>
</dbReference>
<organism evidence="2 3">
    <name type="scientific">Thermaerobacter marianensis (strain ATCC 700841 / DSM 12885 / JCM 10246 / 7p75a)</name>
    <dbReference type="NCBI Taxonomy" id="644966"/>
    <lineage>
        <taxon>Bacteria</taxon>
        <taxon>Bacillati</taxon>
        <taxon>Bacillota</taxon>
        <taxon>Clostridia</taxon>
        <taxon>Eubacteriales</taxon>
        <taxon>Clostridiales Family XVII. Incertae Sedis</taxon>
        <taxon>Thermaerobacter</taxon>
    </lineage>
</organism>
<protein>
    <submittedName>
        <fullName evidence="2">Alkylhydroperoxidase like protein, AhpD family</fullName>
    </submittedName>
</protein>
<evidence type="ECO:0000313" key="2">
    <source>
        <dbReference type="EMBL" id="ADU51849.1"/>
    </source>
</evidence>
<dbReference type="InterPro" id="IPR004675">
    <property type="entry name" value="AhpD_core"/>
</dbReference>
<dbReference type="PANTHER" id="PTHR33930:SF2">
    <property type="entry name" value="BLR3452 PROTEIN"/>
    <property type="match status" value="1"/>
</dbReference>